<dbReference type="Proteomes" id="UP000262583">
    <property type="component" value="Chromosome"/>
</dbReference>
<feature type="chain" id="PRO_5016411302" evidence="1">
    <location>
        <begin position="21"/>
        <end position="263"/>
    </location>
</feature>
<evidence type="ECO:0000256" key="1">
    <source>
        <dbReference type="SAM" id="SignalP"/>
    </source>
</evidence>
<evidence type="ECO:0000313" key="3">
    <source>
        <dbReference type="Proteomes" id="UP000262583"/>
    </source>
</evidence>
<name>A0A2Z4YB36_SUMC1</name>
<keyword evidence="1" id="KW-0732">Signal</keyword>
<dbReference type="KEGG" id="schv:BRCON_2833"/>
<dbReference type="AlphaFoldDB" id="A0A2Z4YB36"/>
<sequence length="263" mass="27875">MKGRLFIAGLVAVAAAAASGAVILQENFTAAQNGTLPASLSASYDGGSDVVVVPLATMQPTIGGDHTGGDGYVCRVGDLGSAGGGYNWIYPTSASPQSDVRVAGWVYVDWTQWDSTPLERDYMIMARMTNTNPQSSPTRQGYFFLVTANSSWTGISPNPPNFKPFLMKKVSTSHAVIGTYGTNDVTTGWHYFELEINGSNLVGKVDGTTVASGTDTAYTAGNVAWGYYDDNGAASSYPYAAAWDNIIYETTTPSSASDWALYE</sequence>
<gene>
    <name evidence="2" type="ORF">BRCON_2833</name>
</gene>
<dbReference type="EMBL" id="CP030759">
    <property type="protein sequence ID" value="AXA37575.1"/>
    <property type="molecule type" value="Genomic_DNA"/>
</dbReference>
<protein>
    <submittedName>
        <fullName evidence="2">Uncharacterized protein</fullName>
    </submittedName>
</protein>
<dbReference type="Gene3D" id="2.60.120.560">
    <property type="entry name" value="Exo-inulinase, domain 1"/>
    <property type="match status" value="1"/>
</dbReference>
<feature type="signal peptide" evidence="1">
    <location>
        <begin position="1"/>
        <end position="20"/>
    </location>
</feature>
<reference evidence="2 3" key="1">
    <citation type="submission" date="2018-05" db="EMBL/GenBank/DDBJ databases">
        <title>A metagenomic window into the 2 km-deep terrestrial subsurface aquifer revealed taxonomically and functionally diverse microbial community comprising novel uncultured bacterial lineages.</title>
        <authorList>
            <person name="Kadnikov V.V."/>
            <person name="Mardanov A.V."/>
            <person name="Beletsky A.V."/>
            <person name="Banks D."/>
            <person name="Pimenov N.V."/>
            <person name="Frank Y.A."/>
            <person name="Karnachuk O.V."/>
            <person name="Ravin N.V."/>
        </authorList>
    </citation>
    <scope>NUCLEOTIDE SEQUENCE [LARGE SCALE GENOMIC DNA]</scope>
    <source>
        <strain evidence="2">BY</strain>
    </source>
</reference>
<organism evidence="2 3">
    <name type="scientific">Sumerlaea chitinivorans</name>
    <dbReference type="NCBI Taxonomy" id="2250252"/>
    <lineage>
        <taxon>Bacteria</taxon>
        <taxon>Candidatus Sumerlaeota</taxon>
        <taxon>Candidatus Sumerlaeia</taxon>
        <taxon>Candidatus Sumerlaeales</taxon>
        <taxon>Candidatus Sumerlaeaceae</taxon>
        <taxon>Candidatus Sumerlaea</taxon>
    </lineage>
</organism>
<accession>A0A2Z4YB36</accession>
<evidence type="ECO:0000313" key="2">
    <source>
        <dbReference type="EMBL" id="AXA37575.1"/>
    </source>
</evidence>
<proteinExistence type="predicted"/>